<evidence type="ECO:0000256" key="1">
    <source>
        <dbReference type="SAM" id="MobiDB-lite"/>
    </source>
</evidence>
<feature type="region of interest" description="Disordered" evidence="1">
    <location>
        <begin position="93"/>
        <end position="127"/>
    </location>
</feature>
<dbReference type="GO" id="GO:0070096">
    <property type="term" value="P:mitochondrial outer membrane translocase complex assembly"/>
    <property type="evidence" value="ECO:0007669"/>
    <property type="project" value="TreeGrafter"/>
</dbReference>
<evidence type="ECO:0000313" key="2">
    <source>
        <dbReference type="EMBL" id="KAF2826840.1"/>
    </source>
</evidence>
<gene>
    <name evidence="2" type="ORF">CC86DRAFT_322563</name>
</gene>
<dbReference type="AlphaFoldDB" id="A0A6A7A0J0"/>
<reference evidence="2" key="1">
    <citation type="journal article" date="2020" name="Stud. Mycol.">
        <title>101 Dothideomycetes genomes: a test case for predicting lifestyles and emergence of pathogens.</title>
        <authorList>
            <person name="Haridas S."/>
            <person name="Albert R."/>
            <person name="Binder M."/>
            <person name="Bloem J."/>
            <person name="Labutti K."/>
            <person name="Salamov A."/>
            <person name="Andreopoulos B."/>
            <person name="Baker S."/>
            <person name="Barry K."/>
            <person name="Bills G."/>
            <person name="Bluhm B."/>
            <person name="Cannon C."/>
            <person name="Castanera R."/>
            <person name="Culley D."/>
            <person name="Daum C."/>
            <person name="Ezra D."/>
            <person name="Gonzalez J."/>
            <person name="Henrissat B."/>
            <person name="Kuo A."/>
            <person name="Liang C."/>
            <person name="Lipzen A."/>
            <person name="Lutzoni F."/>
            <person name="Magnuson J."/>
            <person name="Mondo S."/>
            <person name="Nolan M."/>
            <person name="Ohm R."/>
            <person name="Pangilinan J."/>
            <person name="Park H.-J."/>
            <person name="Ramirez L."/>
            <person name="Alfaro M."/>
            <person name="Sun H."/>
            <person name="Tritt A."/>
            <person name="Yoshinaga Y."/>
            <person name="Zwiers L.-H."/>
            <person name="Turgeon B."/>
            <person name="Goodwin S."/>
            <person name="Spatafora J."/>
            <person name="Crous P."/>
            <person name="Grigoriev I."/>
        </authorList>
    </citation>
    <scope>NUCLEOTIDE SEQUENCE</scope>
    <source>
        <strain evidence="2">CBS 113818</strain>
    </source>
</reference>
<feature type="region of interest" description="Disordered" evidence="1">
    <location>
        <begin position="18"/>
        <end position="37"/>
    </location>
</feature>
<dbReference type="GO" id="GO:0045040">
    <property type="term" value="P:protein insertion into mitochondrial outer membrane"/>
    <property type="evidence" value="ECO:0007669"/>
    <property type="project" value="TreeGrafter"/>
</dbReference>
<protein>
    <submittedName>
        <fullName evidence="2">Outer membrane protein TOM13</fullName>
    </submittedName>
</protein>
<dbReference type="Proteomes" id="UP000799424">
    <property type="component" value="Unassembled WGS sequence"/>
</dbReference>
<dbReference type="PANTHER" id="PTHR28241">
    <property type="entry name" value="MITOCHONDRIAL IMPORT PROTEIN 1"/>
    <property type="match status" value="1"/>
</dbReference>
<dbReference type="GO" id="GO:0005741">
    <property type="term" value="C:mitochondrial outer membrane"/>
    <property type="evidence" value="ECO:0007669"/>
    <property type="project" value="InterPro"/>
</dbReference>
<dbReference type="EMBL" id="MU006225">
    <property type="protein sequence ID" value="KAF2826840.1"/>
    <property type="molecule type" value="Genomic_DNA"/>
</dbReference>
<dbReference type="Pfam" id="PF08219">
    <property type="entry name" value="TOM13"/>
    <property type="match status" value="1"/>
</dbReference>
<keyword evidence="3" id="KW-1185">Reference proteome</keyword>
<feature type="compositionally biased region" description="Low complexity" evidence="1">
    <location>
        <begin position="22"/>
        <end position="36"/>
    </location>
</feature>
<organism evidence="2 3">
    <name type="scientific">Ophiobolus disseminans</name>
    <dbReference type="NCBI Taxonomy" id="1469910"/>
    <lineage>
        <taxon>Eukaryota</taxon>
        <taxon>Fungi</taxon>
        <taxon>Dikarya</taxon>
        <taxon>Ascomycota</taxon>
        <taxon>Pezizomycotina</taxon>
        <taxon>Dothideomycetes</taxon>
        <taxon>Pleosporomycetidae</taxon>
        <taxon>Pleosporales</taxon>
        <taxon>Pleosporineae</taxon>
        <taxon>Phaeosphaeriaceae</taxon>
        <taxon>Ophiobolus</taxon>
    </lineage>
</organism>
<sequence length="127" mass="13806">MADDLSLTESGITIPSDSENYSAHAASTSSPASSSSPLILYKPPTLWGLARGAAINLLLPFVNGLMLGFGELVANELAWRLGWSGTKIFPTHRGESRRVGPGVEMRADPVERRRRNGQELDMYTSME</sequence>
<name>A0A6A7A0J0_9PLEO</name>
<proteinExistence type="predicted"/>
<dbReference type="OrthoDB" id="5529571at2759"/>
<accession>A0A6A7A0J0</accession>
<dbReference type="InterPro" id="IPR013262">
    <property type="entry name" value="OMP_MIM1/TOM13_mt"/>
</dbReference>
<evidence type="ECO:0000313" key="3">
    <source>
        <dbReference type="Proteomes" id="UP000799424"/>
    </source>
</evidence>
<dbReference type="PANTHER" id="PTHR28241:SF1">
    <property type="entry name" value="MITOCHONDRIAL IMPORT PROTEIN 1"/>
    <property type="match status" value="1"/>
</dbReference>